<dbReference type="Pfam" id="PF22848">
    <property type="entry name" value="ASD1_dom"/>
    <property type="match status" value="1"/>
</dbReference>
<accession>A0ABS3B2P2</accession>
<evidence type="ECO:0000313" key="10">
    <source>
        <dbReference type="EMBL" id="MBN6102889.1"/>
    </source>
</evidence>
<reference evidence="10 11" key="1">
    <citation type="submission" date="2021-02" db="EMBL/GenBank/DDBJ databases">
        <title>Taxonomically Unique Crown Gall-Associated Xanthomonas Stains Have Deficiency in Virulence Repertories.</title>
        <authorList>
            <person name="Mafakheri H."/>
            <person name="Taghavi S.M."/>
            <person name="Dimkic I."/>
            <person name="Nemanja K."/>
            <person name="Osdaghi E."/>
        </authorList>
    </citation>
    <scope>NUCLEOTIDE SEQUENCE [LARGE SCALE GENOMIC DNA]</scope>
    <source>
        <strain evidence="10 11">FX4</strain>
    </source>
</reference>
<evidence type="ECO:0000256" key="1">
    <source>
        <dbReference type="ARBA" id="ARBA00001462"/>
    </source>
</evidence>
<keyword evidence="6" id="KW-0119">Carbohydrate metabolism</keyword>
<feature type="domain" description="Alpha-L-arabinofuranosidase C-terminal" evidence="9">
    <location>
        <begin position="334"/>
        <end position="524"/>
    </location>
</feature>
<organism evidence="10 11">
    <name type="scientific">Xanthomonas bonasiae</name>
    <dbReference type="NCBI Taxonomy" id="2810351"/>
    <lineage>
        <taxon>Bacteria</taxon>
        <taxon>Pseudomonadati</taxon>
        <taxon>Pseudomonadota</taxon>
        <taxon>Gammaproteobacteria</taxon>
        <taxon>Lysobacterales</taxon>
        <taxon>Lysobacteraceae</taxon>
        <taxon>Xanthomonas</taxon>
    </lineage>
</organism>
<keyword evidence="5" id="KW-0378">Hydrolase</keyword>
<keyword evidence="7" id="KW-0326">Glycosidase</keyword>
<dbReference type="Gene3D" id="2.60.40.1180">
    <property type="entry name" value="Golgi alpha-mannosidase II"/>
    <property type="match status" value="1"/>
</dbReference>
<dbReference type="InterPro" id="IPR013780">
    <property type="entry name" value="Glyco_hydro_b"/>
</dbReference>
<protein>
    <recommendedName>
        <fullName evidence="4">non-reducing end alpha-L-arabinofuranosidase</fullName>
        <ecNumber evidence="4">3.2.1.55</ecNumber>
    </recommendedName>
</protein>
<dbReference type="EMBL" id="JAFIWB010000012">
    <property type="protein sequence ID" value="MBN6102889.1"/>
    <property type="molecule type" value="Genomic_DNA"/>
</dbReference>
<sequence>MLSTRSLKNAAIRWRRRLPLAAAMAALTLCAGLAQAADVEVRGTLRADQPGAQVSRNIFGQFAEHLGTGIYGGLWVGPDSKIPNTRGYRNDVVAALKDLQIPNVRWPGGCFADEYHWRDGIGPRAKRPTSINTHWGGVEEPNSFGTHEFMDFVELIGSEAYVAGNVGNAAPDEMAQWVEYMTGPAGSTLAKERIGNGRQQPWKVPYFGVGNELWGCGGNMRVEYAADVYRRYQTFVKAPAGATILKIAPGPNNDDYHWTEVMMREATKFMDGLSLHYYTLPGGGWPPRASSTDFDETLWIETLSRTLRMDELITKHSAVMDKYDPEKKVALVVDEWGTWYAGLPGSNPGFLHQQNTLRDALVASINLDIFTAHAERVRMANIAQMINVLQAMILTDGDKMLLTPTYHVFMMYKPYQDATYLPLQIKTPDYKHDQYTVPAVHGSAVKAKDGHVYVALTNLDPNREAEVSVQVSGAQATRVSGQILTAPKMTALNSFEQPQAVKPTAFGGASLQGGTLKVALPAKAIVMLKLQ</sequence>
<comment type="caution">
    <text evidence="10">The sequence shown here is derived from an EMBL/GenBank/DDBJ whole genome shotgun (WGS) entry which is preliminary data.</text>
</comment>
<evidence type="ECO:0000256" key="6">
    <source>
        <dbReference type="ARBA" id="ARBA00023277"/>
    </source>
</evidence>
<dbReference type="EC" id="3.2.1.55" evidence="4"/>
<dbReference type="Pfam" id="PF06964">
    <property type="entry name" value="Alpha-L-AF_C"/>
    <property type="match status" value="1"/>
</dbReference>
<dbReference type="PANTHER" id="PTHR43576">
    <property type="entry name" value="ALPHA-L-ARABINOFURANOSIDASE C-RELATED"/>
    <property type="match status" value="1"/>
</dbReference>
<evidence type="ECO:0000259" key="9">
    <source>
        <dbReference type="SMART" id="SM00813"/>
    </source>
</evidence>
<proteinExistence type="inferred from homology"/>
<evidence type="ECO:0000256" key="5">
    <source>
        <dbReference type="ARBA" id="ARBA00022801"/>
    </source>
</evidence>
<evidence type="ECO:0000256" key="2">
    <source>
        <dbReference type="ARBA" id="ARBA00007186"/>
    </source>
</evidence>
<dbReference type="SUPFAM" id="SSF51011">
    <property type="entry name" value="Glycosyl hydrolase domain"/>
    <property type="match status" value="1"/>
</dbReference>
<feature type="signal peptide" evidence="8">
    <location>
        <begin position="1"/>
        <end position="36"/>
    </location>
</feature>
<feature type="chain" id="PRO_5045442765" description="non-reducing end alpha-L-arabinofuranosidase" evidence="8">
    <location>
        <begin position="37"/>
        <end position="531"/>
    </location>
</feature>
<evidence type="ECO:0000256" key="3">
    <source>
        <dbReference type="ARBA" id="ARBA00011165"/>
    </source>
</evidence>
<dbReference type="SUPFAM" id="SSF51445">
    <property type="entry name" value="(Trans)glycosidases"/>
    <property type="match status" value="1"/>
</dbReference>
<dbReference type="PANTHER" id="PTHR43576:SF2">
    <property type="entry name" value="INTRACELLULAR EXO-ALPHA-L-ARABINOFURANOSIDASE 2"/>
    <property type="match status" value="1"/>
</dbReference>
<dbReference type="Proteomes" id="UP000695802">
    <property type="component" value="Unassembled WGS sequence"/>
</dbReference>
<keyword evidence="8" id="KW-0732">Signal</keyword>
<comment type="similarity">
    <text evidence="2">Belongs to the glycosyl hydrolase 51 family.</text>
</comment>
<dbReference type="InterPro" id="IPR017853">
    <property type="entry name" value="GH"/>
</dbReference>
<evidence type="ECO:0000256" key="8">
    <source>
        <dbReference type="SAM" id="SignalP"/>
    </source>
</evidence>
<dbReference type="SMART" id="SM00813">
    <property type="entry name" value="Alpha-L-AF_C"/>
    <property type="match status" value="1"/>
</dbReference>
<evidence type="ECO:0000256" key="4">
    <source>
        <dbReference type="ARBA" id="ARBA00012670"/>
    </source>
</evidence>
<evidence type="ECO:0000313" key="11">
    <source>
        <dbReference type="Proteomes" id="UP000695802"/>
    </source>
</evidence>
<dbReference type="RefSeq" id="WP_191824878.1">
    <property type="nucleotide sequence ID" value="NZ_JACSQX010000004.1"/>
</dbReference>
<name>A0ABS3B2P2_9XANT</name>
<comment type="catalytic activity">
    <reaction evidence="1">
        <text>Hydrolysis of terminal non-reducing alpha-L-arabinofuranoside residues in alpha-L-arabinosides.</text>
        <dbReference type="EC" id="3.2.1.55"/>
    </reaction>
</comment>
<comment type="subunit">
    <text evidence="3">Homohexamer; trimer of dimers.</text>
</comment>
<gene>
    <name evidence="10" type="ORF">JR064_11980</name>
</gene>
<keyword evidence="11" id="KW-1185">Reference proteome</keyword>
<evidence type="ECO:0000256" key="7">
    <source>
        <dbReference type="ARBA" id="ARBA00023295"/>
    </source>
</evidence>
<dbReference type="Gene3D" id="3.20.20.80">
    <property type="entry name" value="Glycosidases"/>
    <property type="match status" value="1"/>
</dbReference>
<dbReference type="InterPro" id="IPR055235">
    <property type="entry name" value="ASD1_cat"/>
</dbReference>
<dbReference type="InterPro" id="IPR010720">
    <property type="entry name" value="Alpha-L-AF_C"/>
</dbReference>